<dbReference type="Proteomes" id="UP000539642">
    <property type="component" value="Unassembled WGS sequence"/>
</dbReference>
<keyword evidence="2" id="KW-1185">Reference proteome</keyword>
<organism evidence="1 2">
    <name type="scientific">Desulfoprunum benzoelyticum</name>
    <dbReference type="NCBI Taxonomy" id="1506996"/>
    <lineage>
        <taxon>Bacteria</taxon>
        <taxon>Pseudomonadati</taxon>
        <taxon>Thermodesulfobacteriota</taxon>
        <taxon>Desulfobulbia</taxon>
        <taxon>Desulfobulbales</taxon>
        <taxon>Desulfobulbaceae</taxon>
        <taxon>Desulfoprunum</taxon>
    </lineage>
</organism>
<dbReference type="AlphaFoldDB" id="A0A840V6L0"/>
<sequence length="114" mass="11682">MLPSVSLLSRSACLFGASGFCVRSSVRGLAGFVVSVGFRRQTQAALFARSWAVRLPSGCNGCVLKRSGGLVWVSVPVLPASVPAVVRRGAGPLSVLGAPPACRRAVASGGAWAW</sequence>
<comment type="caution">
    <text evidence="1">The sequence shown here is derived from an EMBL/GenBank/DDBJ whole genome shotgun (WGS) entry which is preliminary data.</text>
</comment>
<evidence type="ECO:0000313" key="2">
    <source>
        <dbReference type="Proteomes" id="UP000539642"/>
    </source>
</evidence>
<proteinExistence type="predicted"/>
<protein>
    <submittedName>
        <fullName evidence="1">Uncharacterized protein</fullName>
    </submittedName>
</protein>
<reference evidence="1 2" key="1">
    <citation type="submission" date="2020-08" db="EMBL/GenBank/DDBJ databases">
        <title>Genomic Encyclopedia of Type Strains, Phase IV (KMG-IV): sequencing the most valuable type-strain genomes for metagenomic binning, comparative biology and taxonomic classification.</title>
        <authorList>
            <person name="Goeker M."/>
        </authorList>
    </citation>
    <scope>NUCLEOTIDE SEQUENCE [LARGE SCALE GENOMIC DNA]</scope>
    <source>
        <strain evidence="1 2">DSM 28570</strain>
    </source>
</reference>
<accession>A0A840V6L0</accession>
<name>A0A840V6L0_9BACT</name>
<dbReference type="EMBL" id="JACHEO010000029">
    <property type="protein sequence ID" value="MBB5349550.1"/>
    <property type="molecule type" value="Genomic_DNA"/>
</dbReference>
<gene>
    <name evidence="1" type="ORF">HNQ81_003306</name>
</gene>
<evidence type="ECO:0000313" key="1">
    <source>
        <dbReference type="EMBL" id="MBB5349550.1"/>
    </source>
</evidence>